<organism evidence="2 3">
    <name type="scientific">Meloidogyne enterolobii</name>
    <name type="common">Root-knot nematode worm</name>
    <name type="synonym">Meloidogyne mayaguensis</name>
    <dbReference type="NCBI Taxonomy" id="390850"/>
    <lineage>
        <taxon>Eukaryota</taxon>
        <taxon>Metazoa</taxon>
        <taxon>Ecdysozoa</taxon>
        <taxon>Nematoda</taxon>
        <taxon>Chromadorea</taxon>
        <taxon>Rhabditida</taxon>
        <taxon>Tylenchina</taxon>
        <taxon>Tylenchomorpha</taxon>
        <taxon>Tylenchoidea</taxon>
        <taxon>Meloidogynidae</taxon>
        <taxon>Meloidogyninae</taxon>
        <taxon>Meloidogyne</taxon>
    </lineage>
</organism>
<name>A0A6V7V918_MELEN</name>
<dbReference type="OrthoDB" id="5873488at2759"/>
<sequence>MSSITTMEKKIKQQKIKEKQQKESISSNNMGNNNKNSSKLRLRDTLLNMLGEFVALNKSPEVRLSSASQQFLADAVLEEKRHLDKDHIRHVRSVSSNAVLASPSMGHSQINPSSNSFIHHSRHVSLPTNHESSNRFSLFPPRLRKVAQADDRIRSQLQQQQRQTNVISEENEEESEQQQQQQQQTSFKTTQTRVKKEGRKAAVAL</sequence>
<reference evidence="2 3" key="1">
    <citation type="submission" date="2020-08" db="EMBL/GenBank/DDBJ databases">
        <authorList>
            <person name="Koutsovoulos G."/>
            <person name="Danchin GJ E."/>
        </authorList>
    </citation>
    <scope>NUCLEOTIDE SEQUENCE [LARGE SCALE GENOMIC DNA]</scope>
</reference>
<gene>
    <name evidence="2" type="ORF">MENT_LOCUS22891</name>
</gene>
<protein>
    <submittedName>
        <fullName evidence="2">Uncharacterized protein</fullName>
    </submittedName>
</protein>
<dbReference type="AlphaFoldDB" id="A0A6V7V918"/>
<dbReference type="EMBL" id="CAJEWN010000184">
    <property type="protein sequence ID" value="CAD2171407.1"/>
    <property type="molecule type" value="Genomic_DNA"/>
</dbReference>
<evidence type="ECO:0000313" key="3">
    <source>
        <dbReference type="Proteomes" id="UP000580250"/>
    </source>
</evidence>
<feature type="region of interest" description="Disordered" evidence="1">
    <location>
        <begin position="1"/>
        <end position="39"/>
    </location>
</feature>
<feature type="compositionally biased region" description="Basic and acidic residues" evidence="1">
    <location>
        <begin position="7"/>
        <end position="22"/>
    </location>
</feature>
<accession>A0A6V7V918</accession>
<proteinExistence type="predicted"/>
<feature type="compositionally biased region" description="Polar residues" evidence="1">
    <location>
        <begin position="126"/>
        <end position="136"/>
    </location>
</feature>
<evidence type="ECO:0000256" key="1">
    <source>
        <dbReference type="SAM" id="MobiDB-lite"/>
    </source>
</evidence>
<feature type="region of interest" description="Disordered" evidence="1">
    <location>
        <begin position="102"/>
        <end position="205"/>
    </location>
</feature>
<feature type="compositionally biased region" description="Low complexity" evidence="1">
    <location>
        <begin position="23"/>
        <end position="37"/>
    </location>
</feature>
<dbReference type="Proteomes" id="UP000580250">
    <property type="component" value="Unassembled WGS sequence"/>
</dbReference>
<feature type="compositionally biased region" description="Polar residues" evidence="1">
    <location>
        <begin position="102"/>
        <end position="118"/>
    </location>
</feature>
<comment type="caution">
    <text evidence="2">The sequence shown here is derived from an EMBL/GenBank/DDBJ whole genome shotgun (WGS) entry which is preliminary data.</text>
</comment>
<evidence type="ECO:0000313" key="2">
    <source>
        <dbReference type="EMBL" id="CAD2171407.1"/>
    </source>
</evidence>